<dbReference type="RefSeq" id="WP_061935926.1">
    <property type="nucleotide sequence ID" value="NZ_CP013234.1"/>
</dbReference>
<dbReference type="PATRIC" id="fig|279113.9.peg.274"/>
<dbReference type="OrthoDB" id="9766402at2"/>
<organism evidence="1 2">
    <name type="scientific">Collimonas pratensis</name>
    <dbReference type="NCBI Taxonomy" id="279113"/>
    <lineage>
        <taxon>Bacteria</taxon>
        <taxon>Pseudomonadati</taxon>
        <taxon>Pseudomonadota</taxon>
        <taxon>Betaproteobacteria</taxon>
        <taxon>Burkholderiales</taxon>
        <taxon>Oxalobacteraceae</taxon>
        <taxon>Collimonas</taxon>
    </lineage>
</organism>
<accession>A0A127PY04</accession>
<dbReference type="EMBL" id="CP013234">
    <property type="protein sequence ID" value="AMP02667.1"/>
    <property type="molecule type" value="Genomic_DNA"/>
</dbReference>
<dbReference type="InterPro" id="IPR036188">
    <property type="entry name" value="FAD/NAD-bd_sf"/>
</dbReference>
<dbReference type="STRING" id="279113.CPter91_0268"/>
<dbReference type="Pfam" id="PF13738">
    <property type="entry name" value="Pyr_redox_3"/>
    <property type="match status" value="1"/>
</dbReference>
<dbReference type="PANTHER" id="PTHR42877">
    <property type="entry name" value="L-ORNITHINE N(5)-MONOOXYGENASE-RELATED"/>
    <property type="match status" value="1"/>
</dbReference>
<dbReference type="KEGG" id="cpra:CPter91_0268"/>
<dbReference type="Proteomes" id="UP000074561">
    <property type="component" value="Chromosome"/>
</dbReference>
<dbReference type="SUPFAM" id="SSF51905">
    <property type="entry name" value="FAD/NAD(P)-binding domain"/>
    <property type="match status" value="1"/>
</dbReference>
<sequence>MTALNQDAAAADVGPDVEVAIVGSGFSGLCMAIKLKQQGIENFVILEKDAVFGGTWRVNHYPGAACDVPSHLYSFSFAQNADWSRKFPQQSELLRYTENLVRDYDLLPHIRLDTALTGADFDEAAGCWRLRTSKHAFSAKSLVIATGALSRPAIPPIAGLENFQGRMFHSAEWQHDYDLEGKRVAVIGTGASAIQFIPEIVGKVAQLDVYQRTPPWVLPRPDRAISAVEKWLLQRVKPLQWLYRGLTYLQYEMRLVVFAKLPSLAKPAQWLALRHIRKQIPHDAALRKMVTPGYTLGCKRILLMSDYYPALARNNVKVLSGGVTELRAHGVVGSDGVERPVDAIIFGTGFDVQHALGALPVRGRGGKLLSEVAQDGLEAYKGATVAGFPNFFMITGPNTGLGHNSMIYMIESGVNYLIDAIGLIRKQELHSLEVLPQVQADYNRTLQRRLHGTVWDSGCKSWYLTAGGKNNTLWPGFTFEYRRITRHFDAVNYLVLKQPPAA</sequence>
<reference evidence="1 2" key="1">
    <citation type="submission" date="2015-11" db="EMBL/GenBank/DDBJ databases">
        <title>Exploring the genomic traits of fungus-feeding bacterial genus Collimonas.</title>
        <authorList>
            <person name="Song C."/>
            <person name="Schmidt R."/>
            <person name="de Jager V."/>
            <person name="Krzyzanowska D."/>
            <person name="Jongedijk E."/>
            <person name="Cankar K."/>
            <person name="Beekwilder J."/>
            <person name="van Veen A."/>
            <person name="de Boer W."/>
            <person name="van Veen J.A."/>
            <person name="Garbeva P."/>
        </authorList>
    </citation>
    <scope>NUCLEOTIDE SEQUENCE [LARGE SCALE GENOMIC DNA]</scope>
    <source>
        <strain evidence="1 2">Ter91</strain>
    </source>
</reference>
<dbReference type="Gene3D" id="3.50.50.60">
    <property type="entry name" value="FAD/NAD(P)-binding domain"/>
    <property type="match status" value="2"/>
</dbReference>
<protein>
    <submittedName>
        <fullName evidence="1">FAD binding domain protein</fullName>
    </submittedName>
</protein>
<evidence type="ECO:0000313" key="2">
    <source>
        <dbReference type="Proteomes" id="UP000074561"/>
    </source>
</evidence>
<dbReference type="InterPro" id="IPR051209">
    <property type="entry name" value="FAD-bind_Monooxygenase_sf"/>
</dbReference>
<evidence type="ECO:0000313" key="1">
    <source>
        <dbReference type="EMBL" id="AMP02667.1"/>
    </source>
</evidence>
<name>A0A127PY04_9BURK</name>
<gene>
    <name evidence="1" type="ORF">CPter91_0268</name>
</gene>
<dbReference type="PANTHER" id="PTHR42877:SF4">
    <property type="entry name" value="FAD_NAD(P)-BINDING DOMAIN-CONTAINING PROTEIN-RELATED"/>
    <property type="match status" value="1"/>
</dbReference>
<dbReference type="PRINTS" id="PR00368">
    <property type="entry name" value="FADPNR"/>
</dbReference>
<proteinExistence type="predicted"/>
<dbReference type="AlphaFoldDB" id="A0A127PY04"/>
<dbReference type="PRINTS" id="PR00469">
    <property type="entry name" value="PNDRDTASEII"/>
</dbReference>